<reference evidence="3 4" key="1">
    <citation type="submission" date="2014-09" db="EMBL/GenBank/DDBJ databases">
        <authorList>
            <person name="Hornung B.V."/>
        </authorList>
    </citation>
    <scope>NUCLEOTIDE SEQUENCE [LARGE SCALE GENOMIC DNA]</scope>
    <source>
        <strain evidence="3 4">FRIFI</strain>
    </source>
</reference>
<sequence length="629" mass="68036">MKISKKLLALGVSFSIAISNVSGVHALSSIEEIKGRDRYETAGMIADKQDYNTAIVVNSHKSLADGLSASGLAGVVNAPILLATDNEIPYETDSRLIKVDKIYVVGGENAVTPNIEHYYRRFGIEVERLSGNDRIETSYAVAEEVKEQLELQGKKIDKIFLTNGYKGEPDAMSIAPVSARDNAPIILTNGQSIPFNAKDIDSYVIGGKTNMSDNLVQDTKSERLGGTDRFDTNKKIINKFYPGSKEFHITKAYNLVDALTGSTIAKNTPIVLVHNNSDKSILKGATKVTALGGIDESIIQECINAVNGVVLSGNIEVHFINVGQGDATYIEMPDGTDILIDAGESKYGSTVVNYLNSQEKGMDLDYLISTHPDADHVGGMQEVFKQLNVKNFYYPADAPHNTQTWKNVLSLANTEGCKILDSKPGTIISGGGATLKFIHPTKDYNDNNEDSVVGLLDYNNTEVLLTGDAEAITEQDMVSQNLVPDVDVLKVGHHGSNTSTTQEFLNKAKPEHAVISVGENSYGHPTQNILNRLFGIGSKVWRTDKNGHVIMTSDGNNIDMKSITGGPQTKPDPEPTPPPTVDKIVYANGGSSSSNKYHKTATSHGMKGAIKMTESEAKKKGYIACKTCF</sequence>
<gene>
    <name evidence="3" type="ORF">FRIFI_1382</name>
</gene>
<dbReference type="Gene3D" id="3.60.15.10">
    <property type="entry name" value="Ribonuclease Z/Hydroxyacylglutathione hydrolase-like"/>
    <property type="match status" value="1"/>
</dbReference>
<dbReference type="PANTHER" id="PTHR30619">
    <property type="entry name" value="DNA INTERNALIZATION/COMPETENCE PROTEIN COMEC/REC2"/>
    <property type="match status" value="1"/>
</dbReference>
<name>A0A2P2BRE8_9FIRM</name>
<organism evidence="3 4">
    <name type="scientific">Romboutsia hominis</name>
    <dbReference type="NCBI Taxonomy" id="1507512"/>
    <lineage>
        <taxon>Bacteria</taxon>
        <taxon>Bacillati</taxon>
        <taxon>Bacillota</taxon>
        <taxon>Clostridia</taxon>
        <taxon>Peptostreptococcales</taxon>
        <taxon>Peptostreptococcaceae</taxon>
        <taxon>Romboutsia</taxon>
    </lineage>
</organism>
<dbReference type="InterPro" id="IPR001279">
    <property type="entry name" value="Metallo-B-lactamas"/>
</dbReference>
<dbReference type="Pfam" id="PF04122">
    <property type="entry name" value="CW_binding_2"/>
    <property type="match status" value="3"/>
</dbReference>
<accession>A0A2P2BRE8</accession>
<dbReference type="CDD" id="cd07731">
    <property type="entry name" value="ComA-like_MBL-fold"/>
    <property type="match status" value="1"/>
</dbReference>
<protein>
    <submittedName>
        <fullName evidence="3">Cell surface protein</fullName>
    </submittedName>
</protein>
<proteinExistence type="predicted"/>
<dbReference type="InterPro" id="IPR052159">
    <property type="entry name" value="Competence_DNA_uptake"/>
</dbReference>
<evidence type="ECO:0000256" key="1">
    <source>
        <dbReference type="SAM" id="MobiDB-lite"/>
    </source>
</evidence>
<dbReference type="RefSeq" id="WP_166505413.1">
    <property type="nucleotide sequence ID" value="NZ_LN650648.1"/>
</dbReference>
<dbReference type="InterPro" id="IPR036866">
    <property type="entry name" value="RibonucZ/Hydroxyglut_hydro"/>
</dbReference>
<keyword evidence="4" id="KW-1185">Reference proteome</keyword>
<dbReference type="Proteomes" id="UP000245695">
    <property type="component" value="Chromosome 1"/>
</dbReference>
<dbReference type="KEGG" id="rhom:FRIFI_1382"/>
<dbReference type="PANTHER" id="PTHR30619:SF7">
    <property type="entry name" value="BETA-LACTAMASE DOMAIN PROTEIN"/>
    <property type="match status" value="1"/>
</dbReference>
<evidence type="ECO:0000313" key="3">
    <source>
        <dbReference type="EMBL" id="CEI72917.1"/>
    </source>
</evidence>
<dbReference type="InterPro" id="IPR035681">
    <property type="entry name" value="ComA-like_MBL"/>
</dbReference>
<dbReference type="AlphaFoldDB" id="A0A2P2BRE8"/>
<feature type="region of interest" description="Disordered" evidence="1">
    <location>
        <begin position="554"/>
        <end position="580"/>
    </location>
</feature>
<evidence type="ECO:0000313" key="4">
    <source>
        <dbReference type="Proteomes" id="UP000245695"/>
    </source>
</evidence>
<evidence type="ECO:0000259" key="2">
    <source>
        <dbReference type="SMART" id="SM00849"/>
    </source>
</evidence>
<dbReference type="SMART" id="SM00849">
    <property type="entry name" value="Lactamase_B"/>
    <property type="match status" value="1"/>
</dbReference>
<dbReference type="Gene3D" id="3.40.50.12090">
    <property type="match status" value="2"/>
</dbReference>
<dbReference type="Pfam" id="PF00753">
    <property type="entry name" value="Lactamase_B"/>
    <property type="match status" value="1"/>
</dbReference>
<feature type="domain" description="Metallo-beta-lactamase" evidence="2">
    <location>
        <begin position="324"/>
        <end position="519"/>
    </location>
</feature>
<dbReference type="InterPro" id="IPR007253">
    <property type="entry name" value="Cell_wall-bd_2"/>
</dbReference>
<dbReference type="SUPFAM" id="SSF56281">
    <property type="entry name" value="Metallo-hydrolase/oxidoreductase"/>
    <property type="match status" value="1"/>
</dbReference>
<dbReference type="EMBL" id="LN650648">
    <property type="protein sequence ID" value="CEI72917.1"/>
    <property type="molecule type" value="Genomic_DNA"/>
</dbReference>